<proteinExistence type="predicted"/>
<dbReference type="InterPro" id="IPR012341">
    <property type="entry name" value="6hp_glycosidase-like_sf"/>
</dbReference>
<name>A0ABV6Y6H7_9HYPH</name>
<feature type="non-terminal residue" evidence="1">
    <location>
        <position position="1"/>
    </location>
</feature>
<sequence length="48" mass="5097">ELNEDLTPSATVFTGKPDLYHALQACLIPLFPATGSLTKVIPEASTQP</sequence>
<accession>A0ABV6Y6H7</accession>
<evidence type="ECO:0000313" key="1">
    <source>
        <dbReference type="EMBL" id="MFC1456632.1"/>
    </source>
</evidence>
<dbReference type="Proteomes" id="UP001593940">
    <property type="component" value="Unassembled WGS sequence"/>
</dbReference>
<keyword evidence="2" id="KW-1185">Reference proteome</keyword>
<reference evidence="1 2" key="1">
    <citation type="submission" date="2024-09" db="EMBL/GenBank/DDBJ databases">
        <title>Nodulacao em especies de Leguminosae Basais da Amazonia e Caracterizacao dos Rizobios e Bacterias Associadas aos Nodulos.</title>
        <authorList>
            <person name="Jambeiro I.C.A."/>
            <person name="Lopes I.S."/>
            <person name="Aguiar E.R.G.R."/>
            <person name="Santos A.F.J."/>
            <person name="Dos Santos J.M.F."/>
            <person name="Gross E."/>
        </authorList>
    </citation>
    <scope>NUCLEOTIDE SEQUENCE [LARGE SCALE GENOMIC DNA]</scope>
    <source>
        <strain evidence="1 2">BRUESC1165</strain>
    </source>
</reference>
<gene>
    <name evidence="1" type="ORF">ACETIH_07880</name>
</gene>
<evidence type="ECO:0000313" key="2">
    <source>
        <dbReference type="Proteomes" id="UP001593940"/>
    </source>
</evidence>
<dbReference type="EMBL" id="JBHOMY010000021">
    <property type="protein sequence ID" value="MFC1456632.1"/>
    <property type="molecule type" value="Genomic_DNA"/>
</dbReference>
<protein>
    <submittedName>
        <fullName evidence="1">AGE family epimerase/isomerase</fullName>
    </submittedName>
</protein>
<organism evidence="1 2">
    <name type="scientific">Microvirga arabica</name>
    <dbReference type="NCBI Taxonomy" id="1128671"/>
    <lineage>
        <taxon>Bacteria</taxon>
        <taxon>Pseudomonadati</taxon>
        <taxon>Pseudomonadota</taxon>
        <taxon>Alphaproteobacteria</taxon>
        <taxon>Hyphomicrobiales</taxon>
        <taxon>Methylobacteriaceae</taxon>
        <taxon>Microvirga</taxon>
    </lineage>
</organism>
<comment type="caution">
    <text evidence="1">The sequence shown here is derived from an EMBL/GenBank/DDBJ whole genome shotgun (WGS) entry which is preliminary data.</text>
</comment>
<dbReference type="Gene3D" id="1.50.10.10">
    <property type="match status" value="1"/>
</dbReference>